<dbReference type="InterPro" id="IPR027417">
    <property type="entry name" value="P-loop_NTPase"/>
</dbReference>
<dbReference type="SMART" id="SM00129">
    <property type="entry name" value="KISc"/>
    <property type="match status" value="1"/>
</dbReference>
<dbReference type="InterPro" id="IPR036961">
    <property type="entry name" value="Kinesin_motor_dom_sf"/>
</dbReference>
<protein>
    <recommendedName>
        <fullName evidence="4">Kinesin-like protein</fullName>
    </recommendedName>
</protein>
<sequence length="666" mass="74667">MSTVHLQTFSKLVEEWKRQQASPKGFNAPIATELLESTGRIERAAQKDVIVAFRTRPPLENEVDQYSNEASRDEAPDELEVKTSFCAGISNVSAEPGIFIAHVPVTKWSGVTLNHKTYNADLAFGPELDNEEVYQRMVVLTDLLPMVLSGGIGCILAYGQTGSGKTFTMEGLEHRIARDLFATAKKVGRRLLASEAGIVDVEIEGDSNSDVFEFNVTFLELLGKKAVDLIETPTTVDDQGNPIRKEVPVKEDKVGDIRPRLVSTEVKSSDDLESLINNALAHRRTSPTLRNAASSRSHALLTIRVKNRLLPYAEEGKLILVDLAGSERYEDSKMHSKQRMDESRENNKSLMVLKDCVRAKAKMAQEDGFVHIPWRSNVLTMLLKPIFDVESRQPSRTAIIAHVSPHIQDVVHSGNTLSYASPFKTAPPKPRGPAPYDKADPRTWNHEQTLEWLEEEFIKVTKAKRNHDREERVKGTKRSEKSQIPPEDDAVIILAVDLDKLCPVGMTAMQFGRLYTMEFVEQCLLAIPAVEGPTKDAPKQRGRLEADAVKYTAMKVIGRLFYLMLTAKTRTRNEIMKSRKKLVVDETYGGRGVLLPYTDVQTLWIGDIPDGQPTFEQYNHIEMMDARTAIGNEMWVSTMDKFLKNAEEEGTSLEYAKKNSNKELNG</sequence>
<dbReference type="GO" id="GO:0005524">
    <property type="term" value="F:ATP binding"/>
    <property type="evidence" value="ECO:0007669"/>
    <property type="project" value="UniProtKB-UniRule"/>
</dbReference>
<keyword evidence="1 3" id="KW-0547">Nucleotide-binding</keyword>
<feature type="binding site" evidence="3">
    <location>
        <begin position="159"/>
        <end position="166"/>
    </location>
    <ligand>
        <name>ATP</name>
        <dbReference type="ChEBI" id="CHEBI:30616"/>
    </ligand>
</feature>
<evidence type="ECO:0000256" key="4">
    <source>
        <dbReference type="RuleBase" id="RU000394"/>
    </source>
</evidence>
<dbReference type="AlphaFoldDB" id="F8PSM8"/>
<dbReference type="PRINTS" id="PR00380">
    <property type="entry name" value="KINESINHEAVY"/>
</dbReference>
<keyword evidence="4" id="KW-0493">Microtubule</keyword>
<dbReference type="HOGENOM" id="CLU_023803_0_0_1"/>
<dbReference type="EMBL" id="GL945478">
    <property type="protein sequence ID" value="EGO00787.1"/>
    <property type="molecule type" value="Genomic_DNA"/>
</dbReference>
<dbReference type="GO" id="GO:0008017">
    <property type="term" value="F:microtubule binding"/>
    <property type="evidence" value="ECO:0007669"/>
    <property type="project" value="InterPro"/>
</dbReference>
<feature type="region of interest" description="Disordered" evidence="5">
    <location>
        <begin position="420"/>
        <end position="442"/>
    </location>
</feature>
<evidence type="ECO:0000256" key="1">
    <source>
        <dbReference type="ARBA" id="ARBA00022741"/>
    </source>
</evidence>
<evidence type="ECO:0000256" key="3">
    <source>
        <dbReference type="PROSITE-ProRule" id="PRU00283"/>
    </source>
</evidence>
<feature type="domain" description="Kinesin motor" evidence="6">
    <location>
        <begin position="48"/>
        <end position="426"/>
    </location>
</feature>
<dbReference type="eggNOG" id="KOG0242">
    <property type="taxonomic scope" value="Eukaryota"/>
</dbReference>
<dbReference type="InParanoid" id="F8PSM8"/>
<gene>
    <name evidence="7" type="ORF">SERLA73DRAFT_71759</name>
</gene>
<dbReference type="PROSITE" id="PS50067">
    <property type="entry name" value="KINESIN_MOTOR_2"/>
    <property type="match status" value="1"/>
</dbReference>
<dbReference type="STRING" id="936435.F8PSM8"/>
<organism evidence="8">
    <name type="scientific">Serpula lacrymans var. lacrymans (strain S7.3)</name>
    <name type="common">Dry rot fungus</name>
    <dbReference type="NCBI Taxonomy" id="936435"/>
    <lineage>
        <taxon>Eukaryota</taxon>
        <taxon>Fungi</taxon>
        <taxon>Dikarya</taxon>
        <taxon>Basidiomycota</taxon>
        <taxon>Agaricomycotina</taxon>
        <taxon>Agaricomycetes</taxon>
        <taxon>Agaricomycetidae</taxon>
        <taxon>Boletales</taxon>
        <taxon>Coniophorineae</taxon>
        <taxon>Serpulaceae</taxon>
        <taxon>Serpula</taxon>
    </lineage>
</organism>
<dbReference type="OMA" id="VRAKARM"/>
<dbReference type="Pfam" id="PF00225">
    <property type="entry name" value="Kinesin"/>
    <property type="match status" value="1"/>
</dbReference>
<evidence type="ECO:0000313" key="8">
    <source>
        <dbReference type="Proteomes" id="UP000008063"/>
    </source>
</evidence>
<dbReference type="GO" id="GO:0005871">
    <property type="term" value="C:kinesin complex"/>
    <property type="evidence" value="ECO:0007669"/>
    <property type="project" value="TreeGrafter"/>
</dbReference>
<reference evidence="8" key="1">
    <citation type="journal article" date="2011" name="Science">
        <title>The plant cell wall-decomposing machinery underlies the functional diversity of forest fungi.</title>
        <authorList>
            <person name="Eastwood D.C."/>
            <person name="Floudas D."/>
            <person name="Binder M."/>
            <person name="Majcherczyk A."/>
            <person name="Schneider P."/>
            <person name="Aerts A."/>
            <person name="Asiegbu F.O."/>
            <person name="Baker S.E."/>
            <person name="Barry K."/>
            <person name="Bendiksby M."/>
            <person name="Blumentritt M."/>
            <person name="Coutinho P.M."/>
            <person name="Cullen D."/>
            <person name="de Vries R.P."/>
            <person name="Gathman A."/>
            <person name="Goodell B."/>
            <person name="Henrissat B."/>
            <person name="Ihrmark K."/>
            <person name="Kauserud H."/>
            <person name="Kohler A."/>
            <person name="LaButti K."/>
            <person name="Lapidus A."/>
            <person name="Lavin J.L."/>
            <person name="Lee Y.-H."/>
            <person name="Lindquist E."/>
            <person name="Lilly W."/>
            <person name="Lucas S."/>
            <person name="Morin E."/>
            <person name="Murat C."/>
            <person name="Oguiza J.A."/>
            <person name="Park J."/>
            <person name="Pisabarro A.G."/>
            <person name="Riley R."/>
            <person name="Rosling A."/>
            <person name="Salamov A."/>
            <person name="Schmidt O."/>
            <person name="Schmutz J."/>
            <person name="Skrede I."/>
            <person name="Stenlid J."/>
            <person name="Wiebenga A."/>
            <person name="Xie X."/>
            <person name="Kuees U."/>
            <person name="Hibbett D.S."/>
            <person name="Hoffmeister D."/>
            <person name="Hoegberg N."/>
            <person name="Martin F."/>
            <person name="Grigoriev I.V."/>
            <person name="Watkinson S.C."/>
        </authorList>
    </citation>
    <scope>NUCLEOTIDE SEQUENCE [LARGE SCALE GENOMIC DNA]</scope>
    <source>
        <strain evidence="8">strain S7.3</strain>
    </source>
</reference>
<dbReference type="InterPro" id="IPR027640">
    <property type="entry name" value="Kinesin-like_fam"/>
</dbReference>
<proteinExistence type="inferred from homology"/>
<keyword evidence="2 3" id="KW-0067">ATP-binding</keyword>
<keyword evidence="3 4" id="KW-0505">Motor protein</keyword>
<dbReference type="Proteomes" id="UP000008063">
    <property type="component" value="Unassembled WGS sequence"/>
</dbReference>
<dbReference type="InterPro" id="IPR019821">
    <property type="entry name" value="Kinesin_motor_CS"/>
</dbReference>
<keyword evidence="8" id="KW-1185">Reference proteome</keyword>
<evidence type="ECO:0000313" key="7">
    <source>
        <dbReference type="EMBL" id="EGO00787.1"/>
    </source>
</evidence>
<dbReference type="Gene3D" id="3.40.850.10">
    <property type="entry name" value="Kinesin motor domain"/>
    <property type="match status" value="1"/>
</dbReference>
<dbReference type="GO" id="GO:0016887">
    <property type="term" value="F:ATP hydrolysis activity"/>
    <property type="evidence" value="ECO:0007669"/>
    <property type="project" value="TreeGrafter"/>
</dbReference>
<dbReference type="PROSITE" id="PS00411">
    <property type="entry name" value="KINESIN_MOTOR_1"/>
    <property type="match status" value="1"/>
</dbReference>
<dbReference type="SUPFAM" id="SSF52540">
    <property type="entry name" value="P-loop containing nucleoside triphosphate hydrolases"/>
    <property type="match status" value="1"/>
</dbReference>
<dbReference type="GO" id="GO:0003777">
    <property type="term" value="F:microtubule motor activity"/>
    <property type="evidence" value="ECO:0007669"/>
    <property type="project" value="InterPro"/>
</dbReference>
<dbReference type="GO" id="GO:0007018">
    <property type="term" value="P:microtubule-based movement"/>
    <property type="evidence" value="ECO:0007669"/>
    <property type="project" value="InterPro"/>
</dbReference>
<dbReference type="InterPro" id="IPR001752">
    <property type="entry name" value="Kinesin_motor_dom"/>
</dbReference>
<dbReference type="GO" id="GO:0005874">
    <property type="term" value="C:microtubule"/>
    <property type="evidence" value="ECO:0007669"/>
    <property type="project" value="UniProtKB-KW"/>
</dbReference>
<evidence type="ECO:0000259" key="6">
    <source>
        <dbReference type="PROSITE" id="PS50067"/>
    </source>
</evidence>
<dbReference type="PANTHER" id="PTHR24115">
    <property type="entry name" value="KINESIN-RELATED"/>
    <property type="match status" value="1"/>
</dbReference>
<evidence type="ECO:0000256" key="5">
    <source>
        <dbReference type="SAM" id="MobiDB-lite"/>
    </source>
</evidence>
<accession>F8PSM8</accession>
<comment type="similarity">
    <text evidence="3 4">Belongs to the TRAFAC class myosin-kinesin ATPase superfamily. Kinesin family.</text>
</comment>
<evidence type="ECO:0000256" key="2">
    <source>
        <dbReference type="ARBA" id="ARBA00022840"/>
    </source>
</evidence>
<name>F8PSM8_SERL3</name>